<name>A0A7S1D2H8_CYCTE</name>
<sequence length="337" mass="38013">MRGLWDDQNASASRQKQSDAPMLLKVKKVMRRPSPPKDSMLEEPKRTPQGDLINAERNERQSSPEICEVDDSRVPSPRTSTWIDPIDKIQDEKEKEKKRQDLAMEQQQLVLRQVAAARALRKKEKQEQQIQAKLKTYSPTIPAEDEAVAEERRKHQQTRQSRTKGVLFKRLANGSLIRIDRSGNPLPKNRKDVAISDGDDEEDETTPDNESSCDSAGDKPDPVQKEFVPAPVPKVSAWKFGPPTTVSNSQQLTPSVEKSPTPAERKLCDNEPRPCNSARPKKQFSGKSRKPKTDKNQATKTSDQPTKRGGKPFGAKAAQRRTPRKQQVATSTIERRQ</sequence>
<feature type="compositionally biased region" description="Basic and acidic residues" evidence="1">
    <location>
        <begin position="263"/>
        <end position="272"/>
    </location>
</feature>
<evidence type="ECO:0000313" key="2">
    <source>
        <dbReference type="EMBL" id="CAD8936121.1"/>
    </source>
</evidence>
<proteinExistence type="predicted"/>
<feature type="compositionally biased region" description="Polar residues" evidence="1">
    <location>
        <begin position="244"/>
        <end position="258"/>
    </location>
</feature>
<protein>
    <submittedName>
        <fullName evidence="2">Uncharacterized protein</fullName>
    </submittedName>
</protein>
<organism evidence="2">
    <name type="scientific">Cyclophora tenuis</name>
    <name type="common">Marine diatom</name>
    <dbReference type="NCBI Taxonomy" id="216820"/>
    <lineage>
        <taxon>Eukaryota</taxon>
        <taxon>Sar</taxon>
        <taxon>Stramenopiles</taxon>
        <taxon>Ochrophyta</taxon>
        <taxon>Bacillariophyta</taxon>
        <taxon>Fragilariophyceae</taxon>
        <taxon>Fragilariophycidae</taxon>
        <taxon>Cyclophorales</taxon>
        <taxon>Cyclophoraceae</taxon>
        <taxon>Cyclophora</taxon>
    </lineage>
</organism>
<feature type="compositionally biased region" description="Basic and acidic residues" evidence="1">
    <location>
        <begin position="39"/>
        <end position="62"/>
    </location>
</feature>
<feature type="compositionally biased region" description="Polar residues" evidence="1">
    <location>
        <begin position="325"/>
        <end position="337"/>
    </location>
</feature>
<feature type="compositionally biased region" description="Acidic residues" evidence="1">
    <location>
        <begin position="197"/>
        <end position="207"/>
    </location>
</feature>
<feature type="region of interest" description="Disordered" evidence="1">
    <location>
        <begin position="122"/>
        <end position="337"/>
    </location>
</feature>
<reference evidence="2" key="1">
    <citation type="submission" date="2021-01" db="EMBL/GenBank/DDBJ databases">
        <authorList>
            <person name="Corre E."/>
            <person name="Pelletier E."/>
            <person name="Niang G."/>
            <person name="Scheremetjew M."/>
            <person name="Finn R."/>
            <person name="Kale V."/>
            <person name="Holt S."/>
            <person name="Cochrane G."/>
            <person name="Meng A."/>
            <person name="Brown T."/>
            <person name="Cohen L."/>
        </authorList>
    </citation>
    <scope>NUCLEOTIDE SEQUENCE</scope>
    <source>
        <strain evidence="2">ECT3854</strain>
    </source>
</reference>
<gene>
    <name evidence="2" type="ORF">CTEN0397_LOCUS7155</name>
</gene>
<feature type="compositionally biased region" description="Basic residues" evidence="1">
    <location>
        <begin position="279"/>
        <end position="290"/>
    </location>
</feature>
<accession>A0A7S1D2H8</accession>
<dbReference type="AlphaFoldDB" id="A0A7S1D2H8"/>
<dbReference type="EMBL" id="HBFW01011108">
    <property type="protein sequence ID" value="CAD8936121.1"/>
    <property type="molecule type" value="Transcribed_RNA"/>
</dbReference>
<feature type="region of interest" description="Disordered" evidence="1">
    <location>
        <begin position="1"/>
        <end position="101"/>
    </location>
</feature>
<evidence type="ECO:0000256" key="1">
    <source>
        <dbReference type="SAM" id="MobiDB-lite"/>
    </source>
</evidence>
<feature type="compositionally biased region" description="Basic and acidic residues" evidence="1">
    <location>
        <begin position="85"/>
        <end position="101"/>
    </location>
</feature>